<feature type="compositionally biased region" description="Basic and acidic residues" evidence="1">
    <location>
        <begin position="1679"/>
        <end position="1693"/>
    </location>
</feature>
<feature type="region of interest" description="Disordered" evidence="1">
    <location>
        <begin position="1679"/>
        <end position="1721"/>
    </location>
</feature>
<feature type="compositionally biased region" description="Basic residues" evidence="1">
    <location>
        <begin position="1091"/>
        <end position="1104"/>
    </location>
</feature>
<feature type="compositionally biased region" description="Basic and acidic residues" evidence="1">
    <location>
        <begin position="828"/>
        <end position="838"/>
    </location>
</feature>
<keyword evidence="3" id="KW-1185">Reference proteome</keyword>
<feature type="region of interest" description="Disordered" evidence="1">
    <location>
        <begin position="978"/>
        <end position="998"/>
    </location>
</feature>
<feature type="region of interest" description="Disordered" evidence="1">
    <location>
        <begin position="1404"/>
        <end position="1424"/>
    </location>
</feature>
<feature type="region of interest" description="Disordered" evidence="1">
    <location>
        <begin position="1562"/>
        <end position="1608"/>
    </location>
</feature>
<feature type="compositionally biased region" description="Basic residues" evidence="1">
    <location>
        <begin position="978"/>
        <end position="987"/>
    </location>
</feature>
<feature type="compositionally biased region" description="Basic and acidic residues" evidence="1">
    <location>
        <begin position="1573"/>
        <end position="1592"/>
    </location>
</feature>
<evidence type="ECO:0000313" key="3">
    <source>
        <dbReference type="Proteomes" id="UP000791440"/>
    </source>
</evidence>
<reference evidence="2" key="1">
    <citation type="journal article" date="2016" name="Insect Biochem. Mol. Biol.">
        <title>Multifaceted biological insights from a draft genome sequence of the tobacco hornworm moth, Manduca sexta.</title>
        <authorList>
            <person name="Kanost M.R."/>
            <person name="Arrese E.L."/>
            <person name="Cao X."/>
            <person name="Chen Y.R."/>
            <person name="Chellapilla S."/>
            <person name="Goldsmith M.R."/>
            <person name="Grosse-Wilde E."/>
            <person name="Heckel D.G."/>
            <person name="Herndon N."/>
            <person name="Jiang H."/>
            <person name="Papanicolaou A."/>
            <person name="Qu J."/>
            <person name="Soulages J.L."/>
            <person name="Vogel H."/>
            <person name="Walters J."/>
            <person name="Waterhouse R.M."/>
            <person name="Ahn S.J."/>
            <person name="Almeida F.C."/>
            <person name="An C."/>
            <person name="Aqrawi P."/>
            <person name="Bretschneider A."/>
            <person name="Bryant W.B."/>
            <person name="Bucks S."/>
            <person name="Chao H."/>
            <person name="Chevignon G."/>
            <person name="Christen J.M."/>
            <person name="Clarke D.F."/>
            <person name="Dittmer N.T."/>
            <person name="Ferguson L.C.F."/>
            <person name="Garavelou S."/>
            <person name="Gordon K.H.J."/>
            <person name="Gunaratna R.T."/>
            <person name="Han Y."/>
            <person name="Hauser F."/>
            <person name="He Y."/>
            <person name="Heidel-Fischer H."/>
            <person name="Hirsh A."/>
            <person name="Hu Y."/>
            <person name="Jiang H."/>
            <person name="Kalra D."/>
            <person name="Klinner C."/>
            <person name="Konig C."/>
            <person name="Kovar C."/>
            <person name="Kroll A.R."/>
            <person name="Kuwar S.S."/>
            <person name="Lee S.L."/>
            <person name="Lehman R."/>
            <person name="Li K."/>
            <person name="Li Z."/>
            <person name="Liang H."/>
            <person name="Lovelace S."/>
            <person name="Lu Z."/>
            <person name="Mansfield J.H."/>
            <person name="McCulloch K.J."/>
            <person name="Mathew T."/>
            <person name="Morton B."/>
            <person name="Muzny D.M."/>
            <person name="Neunemann D."/>
            <person name="Ongeri F."/>
            <person name="Pauchet Y."/>
            <person name="Pu L.L."/>
            <person name="Pyrousis I."/>
            <person name="Rao X.J."/>
            <person name="Redding A."/>
            <person name="Roesel C."/>
            <person name="Sanchez-Gracia A."/>
            <person name="Schaack S."/>
            <person name="Shukla A."/>
            <person name="Tetreau G."/>
            <person name="Wang Y."/>
            <person name="Xiong G.H."/>
            <person name="Traut W."/>
            <person name="Walsh T.K."/>
            <person name="Worley K.C."/>
            <person name="Wu D."/>
            <person name="Wu W."/>
            <person name="Wu Y.Q."/>
            <person name="Zhang X."/>
            <person name="Zou Z."/>
            <person name="Zucker H."/>
            <person name="Briscoe A.D."/>
            <person name="Burmester T."/>
            <person name="Clem R.J."/>
            <person name="Feyereisen R."/>
            <person name="Grimmelikhuijzen C.J.P."/>
            <person name="Hamodrakas S.J."/>
            <person name="Hansson B.S."/>
            <person name="Huguet E."/>
            <person name="Jermiin L.S."/>
            <person name="Lan Q."/>
            <person name="Lehman H.K."/>
            <person name="Lorenzen M."/>
            <person name="Merzendorfer H."/>
            <person name="Michalopoulos I."/>
            <person name="Morton D.B."/>
            <person name="Muthukrishnan S."/>
            <person name="Oakeshott J.G."/>
            <person name="Palmer W."/>
            <person name="Park Y."/>
            <person name="Passarelli A.L."/>
            <person name="Rozas J."/>
            <person name="Schwartz L.M."/>
            <person name="Smith W."/>
            <person name="Southgate A."/>
            <person name="Vilcinskas A."/>
            <person name="Vogt R."/>
            <person name="Wang P."/>
            <person name="Werren J."/>
            <person name="Yu X.Q."/>
            <person name="Zhou J.J."/>
            <person name="Brown S.J."/>
            <person name="Scherer S.E."/>
            <person name="Richards S."/>
            <person name="Blissard G.W."/>
        </authorList>
    </citation>
    <scope>NUCLEOTIDE SEQUENCE</scope>
</reference>
<evidence type="ECO:0000313" key="2">
    <source>
        <dbReference type="EMBL" id="KAG6449336.1"/>
    </source>
</evidence>
<dbReference type="EMBL" id="JH668372">
    <property type="protein sequence ID" value="KAG6449336.1"/>
    <property type="molecule type" value="Genomic_DNA"/>
</dbReference>
<feature type="compositionally biased region" description="Basic residues" evidence="1">
    <location>
        <begin position="852"/>
        <end position="865"/>
    </location>
</feature>
<comment type="caution">
    <text evidence="2">The sequence shown here is derived from an EMBL/GenBank/DDBJ whole genome shotgun (WGS) entry which is preliminary data.</text>
</comment>
<sequence>MDMNKILKNINTLNEYISASRDAIGQNKNAKVQFNMSSVLALKKIRSYEIEYFNKYEQNGIACIALQYMVDLAPSKSWGVLGKEIVNLIKYWLDAIRKHLISHSPHWWSFLRNLLKFLKEVRQKDPSLPNLLVEHTAECLLDLATNEKVVAVQKYEILHCLNMYCADSNREIRFALRNKLGVYFTKLSAYISSCGHFPCQLSVLETLMRWLVPRHDRTLRATSAEKWFPPSMFSREAVDVFLSRLWMDFFKDARDFLNVQNKSSNLILSVICRSLSIGKIVVISGKEKHVSWLDVNSNGKCLSVVLDPQMLETFGATNLKSWETLLISEDNTETAKLDRESHQLTISVTTVRPAHAHPSLINITHEPTRHVKFVVSSKSDLTELDKAMREIFGDKYQEEDTKFSHPVIVKRNRRSGYVVRSRNQCKSPSTTSTTSLAQLHDRLAVLPSYPFDKEPVSVCARPELSIITEVTETDDRHSLHSASTLKFIRSYGVCYRGAKAQKDCSSERNESKEVSRGLSPAVGKKNAPSCLLVATIGSTDDSVINTTMERFANNKDFVEDNIVDLLVKEALEANPEDPIDSGINTDENKKTGQEENCDVIDSSYAEDFANVTRKRGCAVVRETTSDESNTEAISGTPIKNVNTKRKKTLRKKSNEGCLKNAESTVYDAEAVEEFFSQHFAENCVGDVIISPTLAKKINESSSESSEHFDERVIVEIHKNPEIDVDATEVIDCLKCIVDKVCEDFDRYTDPLNIDTELQKNMCDIQEPLKKVMDVQENLRIEDALTPKNVDLKSNRSIKLKYTTPSRIDKTNRKTTASKKRNNITKISQDVEKADKLPQNDKSLNSSIINKQSNKKKRINKKAKKNTKSAVNINNILIDGNIEKENLYQNNDAAENPETVAIKSKPDLNNDDVSDIDTSLIRRKRKLYSPKDDRITNERPPLYNSEADDDIIEAITSKVKAPKSTTTFYKEIEKERKKFTRKSRTKKSKIPEPPSPRTLKMNKVFDKLKETIESNEKITLADKTFNVDVYNFSSDSEEEYFKKKKIVPRKRPSITTMASCESAISTRHGRVTKKINYNENKSSNEESGNQATKRKRIIRKQKRNRQVSTEPVMDLEDQRMRHGSSEVLNTSIIVANPKETTYTEVEPVLQKAPELETIVDDKQSTKEANVKNKSVKRNKKIELSLKKTNTSKTNSIDFPVRDDRTESPLPGLVVESAPVCIEDNNDSVTGTMFQKLKKYYQDGFDGYVNETNTTQNLLSDIERVNYSPYKARASENRVDIQKEKSFDRSEVVRIKTEIAQDQKKKTSAKHKAANSRLFNKTKNVENVANMSGTLDDKSDISVTSQGITAHGDIEEDPPSAAMIEEQVQPRNLELEYLDRPLQDYYDILRNKINWGNNGSHGKVNDCYDNGDEQANSHKDGSTIGEKSPKVAMARLSSEEIDKWISSGKSDSIKNTSSAKEGKKFTNEKEKSPVVSVSRLSAAEMEKWLPSCNNSVSEQENTNMQQKCKENKTLQSLYEIHKWYPSRRNSSSDVESVQDNQNEANKSFIKLIFKGREPINVTADLSNDVTRSQRSKHEESIRKDSSRTKSEISKRNVKKANNENDDTNDKNIRTTIKYNTFNESKSRIEQSDSTRKHNSVISPVKIGNFFSQTIKPSTHSDDDECVKRVRNIFAESERNVSTKRKTVESHSHNHLDVLSSPNSTSTKINSSTATKRKSVSLAPETKKPKIDVVHVANEDSVPSTSSVNDWFRKNVPSCSRDEIFQLSIIDCVQNVVEKLDTTLVDINQHTSKKLIHMFVDAQKQLDEHRERRHAMYKQAASEMLAQIVQIMDEKFSDLDKRSQEMDTTFMEKLRSQASEVILEDSNRKQAMVQILKQDVEVVAEYVKNKL</sequence>
<feature type="compositionally biased region" description="Low complexity" evidence="1">
    <location>
        <begin position="1073"/>
        <end position="1088"/>
    </location>
</feature>
<evidence type="ECO:0000256" key="1">
    <source>
        <dbReference type="SAM" id="MobiDB-lite"/>
    </source>
</evidence>
<organism evidence="2 3">
    <name type="scientific">Manduca sexta</name>
    <name type="common">Tobacco hawkmoth</name>
    <name type="synonym">Tobacco hornworm</name>
    <dbReference type="NCBI Taxonomy" id="7130"/>
    <lineage>
        <taxon>Eukaryota</taxon>
        <taxon>Metazoa</taxon>
        <taxon>Ecdysozoa</taxon>
        <taxon>Arthropoda</taxon>
        <taxon>Hexapoda</taxon>
        <taxon>Insecta</taxon>
        <taxon>Pterygota</taxon>
        <taxon>Neoptera</taxon>
        <taxon>Endopterygota</taxon>
        <taxon>Lepidoptera</taxon>
        <taxon>Glossata</taxon>
        <taxon>Ditrysia</taxon>
        <taxon>Bombycoidea</taxon>
        <taxon>Sphingidae</taxon>
        <taxon>Sphinginae</taxon>
        <taxon>Sphingini</taxon>
        <taxon>Manduca</taxon>
    </lineage>
</organism>
<proteinExistence type="predicted"/>
<dbReference type="Proteomes" id="UP000791440">
    <property type="component" value="Unassembled WGS sequence"/>
</dbReference>
<feature type="region of interest" description="Disordered" evidence="1">
    <location>
        <begin position="1073"/>
        <end position="1109"/>
    </location>
</feature>
<feature type="region of interest" description="Disordered" evidence="1">
    <location>
        <begin position="1446"/>
        <end position="1472"/>
    </location>
</feature>
<reference evidence="2" key="2">
    <citation type="submission" date="2020-12" db="EMBL/GenBank/DDBJ databases">
        <authorList>
            <person name="Kanost M."/>
        </authorList>
    </citation>
    <scope>NUCLEOTIDE SEQUENCE</scope>
</reference>
<feature type="region of interest" description="Disordered" evidence="1">
    <location>
        <begin position="810"/>
        <end position="865"/>
    </location>
</feature>
<feature type="compositionally biased region" description="Basic and acidic residues" evidence="1">
    <location>
        <begin position="1458"/>
        <end position="1470"/>
    </location>
</feature>
<feature type="compositionally biased region" description="Polar residues" evidence="1">
    <location>
        <begin position="1446"/>
        <end position="1457"/>
    </location>
</feature>
<gene>
    <name evidence="2" type="ORF">O3G_MSEX006000</name>
</gene>
<protein>
    <submittedName>
        <fullName evidence="2">Uncharacterized protein</fullName>
    </submittedName>
</protein>
<name>A0A921Z1N5_MANSE</name>
<feature type="compositionally biased region" description="Low complexity" evidence="1">
    <location>
        <begin position="841"/>
        <end position="851"/>
    </location>
</feature>
<feature type="compositionally biased region" description="Polar residues" evidence="1">
    <location>
        <begin position="1697"/>
        <end position="1711"/>
    </location>
</feature>
<accession>A0A921Z1N5</accession>